<keyword evidence="4" id="KW-1185">Reference proteome</keyword>
<dbReference type="PANTHER" id="PTHR10845:SF259">
    <property type="entry name" value="RGS DOMAIN-CONTAINING PROTEIN-RELATED"/>
    <property type="match status" value="1"/>
</dbReference>
<evidence type="ECO:0000313" key="3">
    <source>
        <dbReference type="EMBL" id="OQV25761.1"/>
    </source>
</evidence>
<reference evidence="4" key="1">
    <citation type="submission" date="2017-01" db="EMBL/GenBank/DDBJ databases">
        <title>Comparative genomics of anhydrobiosis in the tardigrade Hypsibius dujardini.</title>
        <authorList>
            <person name="Yoshida Y."/>
            <person name="Koutsovoulos G."/>
            <person name="Laetsch D."/>
            <person name="Stevens L."/>
            <person name="Kumar S."/>
            <person name="Horikawa D."/>
            <person name="Ishino K."/>
            <person name="Komine S."/>
            <person name="Tomita M."/>
            <person name="Blaxter M."/>
            <person name="Arakawa K."/>
        </authorList>
    </citation>
    <scope>NUCLEOTIDE SEQUENCE [LARGE SCALE GENOMIC DNA]</scope>
    <source>
        <strain evidence="4">Z151</strain>
    </source>
</reference>
<feature type="compositionally biased region" description="Low complexity" evidence="1">
    <location>
        <begin position="57"/>
        <end position="76"/>
    </location>
</feature>
<feature type="compositionally biased region" description="Polar residues" evidence="1">
    <location>
        <begin position="253"/>
        <end position="266"/>
    </location>
</feature>
<organism evidence="3 4">
    <name type="scientific">Hypsibius exemplaris</name>
    <name type="common">Freshwater tardigrade</name>
    <dbReference type="NCBI Taxonomy" id="2072580"/>
    <lineage>
        <taxon>Eukaryota</taxon>
        <taxon>Metazoa</taxon>
        <taxon>Ecdysozoa</taxon>
        <taxon>Tardigrada</taxon>
        <taxon>Eutardigrada</taxon>
        <taxon>Parachela</taxon>
        <taxon>Hypsibioidea</taxon>
        <taxon>Hypsibiidae</taxon>
        <taxon>Hypsibius</taxon>
    </lineage>
</organism>
<dbReference type="SUPFAM" id="SSF48097">
    <property type="entry name" value="Regulator of G-protein signaling, RGS"/>
    <property type="match status" value="1"/>
</dbReference>
<feature type="compositionally biased region" description="Basic and acidic residues" evidence="1">
    <location>
        <begin position="241"/>
        <end position="250"/>
    </location>
</feature>
<feature type="region of interest" description="Disordered" evidence="1">
    <location>
        <begin position="222"/>
        <end position="269"/>
    </location>
</feature>
<feature type="region of interest" description="Disordered" evidence="1">
    <location>
        <begin position="1"/>
        <end position="76"/>
    </location>
</feature>
<dbReference type="Gene3D" id="1.10.196.10">
    <property type="match status" value="1"/>
</dbReference>
<feature type="compositionally biased region" description="Basic and acidic residues" evidence="1">
    <location>
        <begin position="321"/>
        <end position="332"/>
    </location>
</feature>
<dbReference type="SMART" id="SM00315">
    <property type="entry name" value="RGS"/>
    <property type="match status" value="1"/>
</dbReference>
<evidence type="ECO:0000256" key="1">
    <source>
        <dbReference type="SAM" id="MobiDB-lite"/>
    </source>
</evidence>
<dbReference type="EMBL" id="MTYJ01000002">
    <property type="protein sequence ID" value="OQV25761.1"/>
    <property type="molecule type" value="Genomic_DNA"/>
</dbReference>
<sequence>MNCFQGADTSSPSSKPSRRKAPPTPLQNIPTILEIQDFSEFMKNGHHKQPQQQEDGSSSFFETSSTSSAASHSSESTIPLMPLASSNAATNALRRLSFRLGSDAEESNYNSSSSQRTTPSFSTGNYIFDFDGAGAQSRSSSGYSTPSPKVLSTGPTSSGAMFLDIPREPFHSSFGPISNSHSSDKLVSAGAASNRSASLTPGGGAHPALHVSRSCSMLTKGVFGGGKSVRSGSSRARRRSSQTDHEEAHPRAGNTSDTSRKSSNSDASERSIFTRLIDRWQTHLHQHQHQHPNNNDRTVPAHALFLRYGSSRKSGKKSTRSHSETEAVEKSVKQRLKQMVRRNTDSVLKHQQQKSPRCAKTGAIAGGVSSSRPTPEDARSWQESFDTLLSSTYGTTLFRTFLQLEYNEENLAFYLACEKFKRLDPHGHRKITAKAQKIYDEFVRVEAPREVNLDSITRATTVTNLANPNRHCFDHAQRRVRHVLEKDVYPRFLKFDLYTQLLSAPSMETSPTAVQVPTSTTMLPSPAKVNLSSAVPVV</sequence>
<dbReference type="Pfam" id="PF00615">
    <property type="entry name" value="RGS"/>
    <property type="match status" value="1"/>
</dbReference>
<protein>
    <submittedName>
        <fullName evidence="3">Regulator of G-protein signaling 3</fullName>
    </submittedName>
</protein>
<dbReference type="InterPro" id="IPR036305">
    <property type="entry name" value="RGS_sf"/>
</dbReference>
<dbReference type="PRINTS" id="PR01301">
    <property type="entry name" value="RGSPROTEIN"/>
</dbReference>
<dbReference type="OrthoDB" id="196547at2759"/>
<gene>
    <name evidence="3" type="ORF">BV898_00688</name>
</gene>
<evidence type="ECO:0000259" key="2">
    <source>
        <dbReference type="PROSITE" id="PS50132"/>
    </source>
</evidence>
<dbReference type="FunFam" id="1.10.167.10:FF:000001">
    <property type="entry name" value="Putative regulator of g-protein signaling 12"/>
    <property type="match status" value="1"/>
</dbReference>
<dbReference type="Gene3D" id="1.10.167.10">
    <property type="entry name" value="Regulator of G-protein Signalling 4, domain 2"/>
    <property type="match status" value="1"/>
</dbReference>
<proteinExistence type="predicted"/>
<feature type="domain" description="RGS" evidence="2">
    <location>
        <begin position="384"/>
        <end position="502"/>
    </location>
</feature>
<name>A0A1W0XEI1_HYPEX</name>
<dbReference type="InterPro" id="IPR016137">
    <property type="entry name" value="RGS"/>
</dbReference>
<feature type="region of interest" description="Disordered" evidence="1">
    <location>
        <begin position="309"/>
        <end position="378"/>
    </location>
</feature>
<comment type="caution">
    <text evidence="3">The sequence shown here is derived from an EMBL/GenBank/DDBJ whole genome shotgun (WGS) entry which is preliminary data.</text>
</comment>
<dbReference type="InterPro" id="IPR044926">
    <property type="entry name" value="RGS_subdomain_2"/>
</dbReference>
<dbReference type="AlphaFoldDB" id="A0A1W0XEI1"/>
<accession>A0A1W0XEI1</accession>
<dbReference type="InterPro" id="IPR024066">
    <property type="entry name" value="RGS_subdom1/3"/>
</dbReference>
<dbReference type="PROSITE" id="PS50132">
    <property type="entry name" value="RGS"/>
    <property type="match status" value="1"/>
</dbReference>
<dbReference type="PANTHER" id="PTHR10845">
    <property type="entry name" value="REGULATOR OF G PROTEIN SIGNALING"/>
    <property type="match status" value="1"/>
</dbReference>
<dbReference type="Proteomes" id="UP000192578">
    <property type="component" value="Unassembled WGS sequence"/>
</dbReference>
<evidence type="ECO:0000313" key="4">
    <source>
        <dbReference type="Proteomes" id="UP000192578"/>
    </source>
</evidence>